<keyword evidence="7" id="KW-0547">Nucleotide-binding</keyword>
<feature type="domain" description="Guanylate cyclase" evidence="19">
    <location>
        <begin position="484"/>
        <end position="611"/>
    </location>
</feature>
<dbReference type="GO" id="GO:0035556">
    <property type="term" value="P:intracellular signal transduction"/>
    <property type="evidence" value="ECO:0007669"/>
    <property type="project" value="InterPro"/>
</dbReference>
<organism evidence="20 21">
    <name type="scientific">Stanieria cyanosphaera (strain ATCC 29371 / PCC 7437)</name>
    <dbReference type="NCBI Taxonomy" id="111780"/>
    <lineage>
        <taxon>Bacteria</taxon>
        <taxon>Bacillati</taxon>
        <taxon>Cyanobacteriota</taxon>
        <taxon>Cyanophyceae</taxon>
        <taxon>Pleurocapsales</taxon>
        <taxon>Dermocarpellaceae</taxon>
        <taxon>Stanieria</taxon>
    </lineage>
</organism>
<dbReference type="RefSeq" id="WP_015194729.1">
    <property type="nucleotide sequence ID" value="NC_019748.1"/>
</dbReference>
<comment type="catalytic activity">
    <reaction evidence="1">
        <text>ATP = 3',5'-cyclic AMP + diphosphate</text>
        <dbReference type="Rhea" id="RHEA:15389"/>
        <dbReference type="ChEBI" id="CHEBI:30616"/>
        <dbReference type="ChEBI" id="CHEBI:33019"/>
        <dbReference type="ChEBI" id="CHEBI:58165"/>
        <dbReference type="EC" id="4.6.1.1"/>
    </reaction>
</comment>
<keyword evidence="21" id="KW-1185">Reference proteome</keyword>
<evidence type="ECO:0000256" key="16">
    <source>
        <dbReference type="ARBA" id="ARBA00064436"/>
    </source>
</evidence>
<name>K9XZJ6_STAC7</name>
<dbReference type="SMART" id="SM00091">
    <property type="entry name" value="PAS"/>
    <property type="match status" value="1"/>
</dbReference>
<dbReference type="Pfam" id="PF00211">
    <property type="entry name" value="Guanylate_cyc"/>
    <property type="match status" value="1"/>
</dbReference>
<feature type="domain" description="PAS" evidence="18">
    <location>
        <begin position="145"/>
        <end position="200"/>
    </location>
</feature>
<dbReference type="GO" id="GO:0046872">
    <property type="term" value="F:metal ion binding"/>
    <property type="evidence" value="ECO:0007669"/>
    <property type="project" value="UniProtKB-KW"/>
</dbReference>
<dbReference type="InterPro" id="IPR029016">
    <property type="entry name" value="GAF-like_dom_sf"/>
</dbReference>
<evidence type="ECO:0000256" key="14">
    <source>
        <dbReference type="ARBA" id="ARBA00032597"/>
    </source>
</evidence>
<dbReference type="eggNOG" id="COG2114">
    <property type="taxonomic scope" value="Bacteria"/>
</dbReference>
<evidence type="ECO:0000256" key="9">
    <source>
        <dbReference type="ARBA" id="ARBA00022842"/>
    </source>
</evidence>
<evidence type="ECO:0000259" key="18">
    <source>
        <dbReference type="PROSITE" id="PS50112"/>
    </source>
</evidence>
<dbReference type="PROSITE" id="PS50125">
    <property type="entry name" value="GUANYLATE_CYCLASE_2"/>
    <property type="match status" value="1"/>
</dbReference>
<dbReference type="PROSITE" id="PS50112">
    <property type="entry name" value="PAS"/>
    <property type="match status" value="1"/>
</dbReference>
<protein>
    <recommendedName>
        <fullName evidence="4">Adenylate cyclase</fullName>
        <ecNumber evidence="3">4.6.1.1</ecNumber>
    </recommendedName>
    <alternativeName>
        <fullName evidence="14">ATP pyrophosphate-lyase</fullName>
    </alternativeName>
    <alternativeName>
        <fullName evidence="15">Adenylyl cyclase</fullName>
    </alternativeName>
</protein>
<evidence type="ECO:0000256" key="2">
    <source>
        <dbReference type="ARBA" id="ARBA00004370"/>
    </source>
</evidence>
<dbReference type="eggNOG" id="COG2203">
    <property type="taxonomic scope" value="Bacteria"/>
</dbReference>
<keyword evidence="6" id="KW-0479">Metal-binding</keyword>
<dbReference type="KEGG" id="scs:Sta7437_3569"/>
<evidence type="ECO:0000256" key="15">
    <source>
        <dbReference type="ARBA" id="ARBA00032637"/>
    </source>
</evidence>
<dbReference type="PANTHER" id="PTHR11920">
    <property type="entry name" value="GUANYLYL CYCLASE"/>
    <property type="match status" value="1"/>
</dbReference>
<keyword evidence="5" id="KW-0812">Transmembrane</keyword>
<dbReference type="GO" id="GO:0006171">
    <property type="term" value="P:cAMP biosynthetic process"/>
    <property type="evidence" value="ECO:0007669"/>
    <property type="project" value="UniProtKB-KW"/>
</dbReference>
<evidence type="ECO:0000256" key="12">
    <source>
        <dbReference type="ARBA" id="ARBA00023136"/>
    </source>
</evidence>
<dbReference type="InterPro" id="IPR050401">
    <property type="entry name" value="Cyclic_nucleotide_synthase"/>
</dbReference>
<evidence type="ECO:0000256" key="1">
    <source>
        <dbReference type="ARBA" id="ARBA00001593"/>
    </source>
</evidence>
<accession>K9XZJ6</accession>
<proteinExistence type="inferred from homology"/>
<dbReference type="Gene3D" id="3.30.450.40">
    <property type="match status" value="1"/>
</dbReference>
<dbReference type="AlphaFoldDB" id="K9XZJ6"/>
<evidence type="ECO:0000313" key="21">
    <source>
        <dbReference type="Proteomes" id="UP000010473"/>
    </source>
</evidence>
<dbReference type="GO" id="GO:0005886">
    <property type="term" value="C:plasma membrane"/>
    <property type="evidence" value="ECO:0007669"/>
    <property type="project" value="UniProtKB-ARBA"/>
</dbReference>
<gene>
    <name evidence="20" type="ordered locus">Sta7437_3569</name>
</gene>
<evidence type="ECO:0000256" key="4">
    <source>
        <dbReference type="ARBA" id="ARBA00021420"/>
    </source>
</evidence>
<dbReference type="InterPro" id="IPR029787">
    <property type="entry name" value="Nucleotide_cyclase"/>
</dbReference>
<dbReference type="PROSITE" id="PS00452">
    <property type="entry name" value="GUANYLATE_CYCLASE_1"/>
    <property type="match status" value="1"/>
</dbReference>
<evidence type="ECO:0000256" key="3">
    <source>
        <dbReference type="ARBA" id="ARBA00012201"/>
    </source>
</evidence>
<keyword evidence="8" id="KW-0067">ATP-binding</keyword>
<dbReference type="FunFam" id="3.30.70.1230:FF:000033">
    <property type="entry name" value="Adenylate cyclase"/>
    <property type="match status" value="1"/>
</dbReference>
<dbReference type="InterPro" id="IPR001054">
    <property type="entry name" value="A/G_cyclase"/>
</dbReference>
<dbReference type="InterPro" id="IPR003018">
    <property type="entry name" value="GAF"/>
</dbReference>
<dbReference type="STRING" id="111780.Sta7437_3569"/>
<dbReference type="NCBIfam" id="TIGR00229">
    <property type="entry name" value="sensory_box"/>
    <property type="match status" value="1"/>
</dbReference>
<dbReference type="GO" id="GO:0005524">
    <property type="term" value="F:ATP binding"/>
    <property type="evidence" value="ECO:0007669"/>
    <property type="project" value="UniProtKB-KW"/>
</dbReference>
<dbReference type="SUPFAM" id="SSF55073">
    <property type="entry name" value="Nucleotide cyclase"/>
    <property type="match status" value="1"/>
</dbReference>
<dbReference type="SUPFAM" id="SSF55781">
    <property type="entry name" value="GAF domain-like"/>
    <property type="match status" value="1"/>
</dbReference>
<evidence type="ECO:0000256" key="17">
    <source>
        <dbReference type="RuleBase" id="RU000405"/>
    </source>
</evidence>
<dbReference type="InterPro" id="IPR035965">
    <property type="entry name" value="PAS-like_dom_sf"/>
</dbReference>
<keyword evidence="13 17" id="KW-0456">Lyase</keyword>
<evidence type="ECO:0000313" key="20">
    <source>
        <dbReference type="EMBL" id="AFZ37067.1"/>
    </source>
</evidence>
<evidence type="ECO:0000259" key="19">
    <source>
        <dbReference type="PROSITE" id="PS50125"/>
    </source>
</evidence>
<sequence>MVLTSAKICLPKHIQYVIIDCHLNILGYSENFIDFLEDPNFLKAGVDIRKVLPELLGYEAILNEIYQDKQADYSLRTINRQINSKSTIYYDLYIEKYNLAEHQALIIFIEDVTSQINLEQILTQKINEYSLIHESTYLWNELVKSNYFYEQIITAMADALIVTSETGIIKAINQTTLDCLGYSKTELINHSITQIIADPNLPLDEIQQYLLSQGDYLKNFEVSFYTKSKQLITLSLACSIIKIESENSYDFIYLGRDITKIKRYRDKQTTQYHISQILACSNNFAQAAPKIIKTICEHCGWVWGEFWLPEQNNLINLETDQLLHCQTTWFQQELIKLNSKNFETTTKQILLQIGEGIAGQVWQNQLFDWLNNLTEVIEPQRKNLALEIGLVTGCSVPIINDGLVLGVMTFLCQQTIEPDEELQQMFLTIGNQIGQFLQRQKVELALRQQQQQTENLLRNILPELIVKRIQTQQSTIADHFVAVSVLFADLVNFTEWFNLLPPTEVVEILNEIFSEFDRLSEQFGLEKIKTIGDAYLVVGGLPQLSHNHAESIAEMALAMQKAIAQFNAETDKTLSLRIGINTGEVVAGIIGTKKFTYDLWGDAVNIARRMESQGIPDTIQVSATTYKLLKDKYYFQTRGVISVKGKGEMKTYLLTGKKSNI</sequence>
<keyword evidence="9" id="KW-0460">Magnesium</keyword>
<dbReference type="OrthoDB" id="456159at2"/>
<dbReference type="SMART" id="SM00044">
    <property type="entry name" value="CYCc"/>
    <property type="match status" value="1"/>
</dbReference>
<dbReference type="EC" id="4.6.1.1" evidence="3"/>
<keyword evidence="11" id="KW-0115">cAMP biosynthesis</keyword>
<dbReference type="PATRIC" id="fig|111780.3.peg.3696"/>
<evidence type="ECO:0000256" key="10">
    <source>
        <dbReference type="ARBA" id="ARBA00022989"/>
    </source>
</evidence>
<evidence type="ECO:0000256" key="13">
    <source>
        <dbReference type="ARBA" id="ARBA00023239"/>
    </source>
</evidence>
<comment type="subunit">
    <text evidence="16">Homodimer. Can also exist as monomer.</text>
</comment>
<evidence type="ECO:0000256" key="7">
    <source>
        <dbReference type="ARBA" id="ARBA00022741"/>
    </source>
</evidence>
<evidence type="ECO:0000256" key="11">
    <source>
        <dbReference type="ARBA" id="ARBA00022998"/>
    </source>
</evidence>
<dbReference type="PANTHER" id="PTHR11920:SF335">
    <property type="entry name" value="GUANYLATE CYCLASE"/>
    <property type="match status" value="1"/>
</dbReference>
<reference evidence="21" key="1">
    <citation type="journal article" date="2013" name="Proc. Natl. Acad. Sci. U.S.A.">
        <title>Improving the coverage of the cyanobacterial phylum using diversity-driven genome sequencing.</title>
        <authorList>
            <person name="Shih P.M."/>
            <person name="Wu D."/>
            <person name="Latifi A."/>
            <person name="Axen S.D."/>
            <person name="Fewer D.P."/>
            <person name="Talla E."/>
            <person name="Calteau A."/>
            <person name="Cai F."/>
            <person name="Tandeau de Marsac N."/>
            <person name="Rippka R."/>
            <person name="Herdman M."/>
            <person name="Sivonen K."/>
            <person name="Coursin T."/>
            <person name="Laurent T."/>
            <person name="Goodwin L."/>
            <person name="Nolan M."/>
            <person name="Davenport K.W."/>
            <person name="Han C.S."/>
            <person name="Rubin E.M."/>
            <person name="Eisen J.A."/>
            <person name="Woyke T."/>
            <person name="Gugger M."/>
            <person name="Kerfeld C.A."/>
        </authorList>
    </citation>
    <scope>NUCLEOTIDE SEQUENCE [LARGE SCALE GENOMIC DNA]</scope>
    <source>
        <strain evidence="21">ATCC 29371 / PCC 7437</strain>
    </source>
</reference>
<keyword evidence="10" id="KW-1133">Transmembrane helix</keyword>
<keyword evidence="12" id="KW-0472">Membrane</keyword>
<dbReference type="Gene3D" id="3.30.450.20">
    <property type="entry name" value="PAS domain"/>
    <property type="match status" value="1"/>
</dbReference>
<dbReference type="Pfam" id="PF13426">
    <property type="entry name" value="PAS_9"/>
    <property type="match status" value="1"/>
</dbReference>
<dbReference type="Gene3D" id="3.30.70.1230">
    <property type="entry name" value="Nucleotide cyclase"/>
    <property type="match status" value="1"/>
</dbReference>
<evidence type="ECO:0000256" key="8">
    <source>
        <dbReference type="ARBA" id="ARBA00022840"/>
    </source>
</evidence>
<comment type="subcellular location">
    <subcellularLocation>
        <location evidence="2">Membrane</location>
    </subcellularLocation>
</comment>
<dbReference type="Proteomes" id="UP000010473">
    <property type="component" value="Chromosome"/>
</dbReference>
<dbReference type="InterPro" id="IPR000014">
    <property type="entry name" value="PAS"/>
</dbReference>
<dbReference type="CDD" id="cd00130">
    <property type="entry name" value="PAS"/>
    <property type="match status" value="1"/>
</dbReference>
<dbReference type="InterPro" id="IPR018297">
    <property type="entry name" value="A/G_cyclase_CS"/>
</dbReference>
<evidence type="ECO:0000256" key="6">
    <source>
        <dbReference type="ARBA" id="ARBA00022723"/>
    </source>
</evidence>
<comment type="similarity">
    <text evidence="17">Belongs to the adenylyl cyclase class-4/guanylyl cyclase family.</text>
</comment>
<dbReference type="Pfam" id="PF13185">
    <property type="entry name" value="GAF_2"/>
    <property type="match status" value="1"/>
</dbReference>
<dbReference type="HOGENOM" id="CLU_357853_0_0_3"/>
<dbReference type="GO" id="GO:0004016">
    <property type="term" value="F:adenylate cyclase activity"/>
    <property type="evidence" value="ECO:0007669"/>
    <property type="project" value="UniProtKB-EC"/>
</dbReference>
<dbReference type="SUPFAM" id="SSF55785">
    <property type="entry name" value="PYP-like sensor domain (PAS domain)"/>
    <property type="match status" value="1"/>
</dbReference>
<evidence type="ECO:0000256" key="5">
    <source>
        <dbReference type="ARBA" id="ARBA00022692"/>
    </source>
</evidence>
<dbReference type="EMBL" id="CP003653">
    <property type="protein sequence ID" value="AFZ37067.1"/>
    <property type="molecule type" value="Genomic_DNA"/>
</dbReference>
<dbReference type="CDD" id="cd07302">
    <property type="entry name" value="CHD"/>
    <property type="match status" value="1"/>
</dbReference>